<dbReference type="Gene3D" id="2.130.10.10">
    <property type="entry name" value="YVTN repeat-like/Quinoprotein amine dehydrogenase"/>
    <property type="match status" value="1"/>
</dbReference>
<protein>
    <submittedName>
        <fullName evidence="3">Uncharacterized protein</fullName>
    </submittedName>
</protein>
<comment type="similarity">
    <text evidence="1">Belongs to the WD repeat coronin family.</text>
</comment>
<sequence length="1758" mass="183003">MALPLPRAPPTAGASGHRLTIPTALERSLTVPGHGPASATDAADADDADDLAAAAGAGGLSRRATGLTRTGTQSSYGGGGGTSAGVSRASTLLGAPASLFRNTFARLSKKPLYTHVREDPTARCKLRVNEHYAAVATAHGIGILPNGPERDATGAHGPLPDPVKLELGVPVCFANPGADKHVVDLSWSPAVGHVLASCARRDCVVRVWRVPAAVDTWTPGTPGATVASADLYLAGHESAVQRVAFHPTVGNLLASAGADAADGLRLWEVEGMAERAAYPNIAATAFVFDATGRHLVAINRAMHTLDRFDVRSGQRRQSLPLAGLVHPTKHAAVAWLHPDPYVVVAGFDPAPSADRRLVVIDLRRGAVVQTVPVAATHGAGLGALTPLWDPALPLLYVTAKDEGVRVYEWADSQLGLVAATRSERAFTAMDLLPKSHCVSRQCEIARFAGLSADHTLDTVSILVPRQRGETEFQQAFYPPIAVPPPCTAADFFRSDALRRDEGGEADWLAAPDPAIAPVMVATHTGVDQHQRATLTHTRGGSDAALDAAQCDAQRRAFLASHGAGDAAAAAAAAAGDPRHSVTQRRPSNASAARPPSVRGAEPSPPPPHVLKGDTATLGAEPAAAPGLQVNAKAAPVASARSALLLDTASVQFYTTTLTADGRLPAPRPGASTPPVNAFLSAASGWQIPPDTRGVTPLLKKAAVVLQPDRLLVYRSTKAYMDDAARRDAAASLKLACLIGIAVWDATLVCVWNDPDRAAGTIAVSVVHFERAQLVPDWQTQIRRLAGMGETDAAAMDAAATVPAPAPACRIGRWTTRTRWPETPAAAAHAAPDQTWIVCLWRRGIVALGNNVVWSRALAIPATDRLRMTPEAATGMALYLVPAGRPGTAAGAGASDAETADGPGPPPAAAASRGDQQAARVHPQTPWVRVELPTEADRDAWSHFIRHLSLPDPFAPATVRSALLEIIAMQPGAAAAARPVTTVGEAASAAAAVLPSWTRHPSPLALWMITGKGGQTVTYVKPHVASLRRDAAFVLCTPHAAYYYAAPGCSRVAAARALELAVGHQRSYVGLRVETVLVETLAAAPSAMVSALQTDAAKLSAPRFPPSMSEGERAATEDAVRVWQLTWPEHADGTLEPAFQCLHDDGALPDKALLQSDRTILYSGRRQLYLWQGRDVPRDLAGVSADLVSRAAHREVEPGLAALARALQTGHAGGAAAATAASHGPATTPVAAVQALRVWVEHVQEGFESMSFKTQFTGFPSSLPISMRIDDVKGHVAAPLEQPPLQPSTWLVAPPAPVCPPLASPTAALPDRAELEVAQWRVVDFQRERVPDKRLGHLVTTDNYLVTMRRAAAAGAGRGTLFFWQGGASRLIEKGTNAMLVAEATGGGVRATAGVGTDAVGAATDADGAVAAALGMATRGDPLAAGDFAHARVEEGHEPLALIRLLSPLFVWQQTIPTADAARPLVLEIRWAHGRPDAVKVCQIALMDVTFCPQSLLLVLTQLPAAGQPASQLKPKLWVGRDLPFPPSALGAQLHPVLARLAGMLGCVAARPPAAGSAATGTAPGTPATATSTSTSTSMSIEQVTCQHAVFAPLLAGAPDLATVPGAAPAPPILLAATAHTGILQVVRAGSPLLAMEDLDHSTTHVLITPAGVWVWNAEATARLAAVTAAAAGDGGGGGADRGGVHPLLAAALTEWMALPEAAAYGGPRVPRLVLVRRRAAAHAPEATVTVAPEPAAFRRWFAGWTEMKRARCFGSLDR</sequence>
<dbReference type="Gene3D" id="3.40.20.10">
    <property type="entry name" value="Severin"/>
    <property type="match status" value="1"/>
</dbReference>
<organism evidence="3 4">
    <name type="scientific">Caulochytrium protostelioides</name>
    <dbReference type="NCBI Taxonomy" id="1555241"/>
    <lineage>
        <taxon>Eukaryota</taxon>
        <taxon>Fungi</taxon>
        <taxon>Fungi incertae sedis</taxon>
        <taxon>Chytridiomycota</taxon>
        <taxon>Chytridiomycota incertae sedis</taxon>
        <taxon>Chytridiomycetes</taxon>
        <taxon>Caulochytriales</taxon>
        <taxon>Caulochytriaceae</taxon>
        <taxon>Caulochytrium</taxon>
    </lineage>
</organism>
<feature type="compositionally biased region" description="Low complexity" evidence="2">
    <location>
        <begin position="888"/>
        <end position="901"/>
    </location>
</feature>
<evidence type="ECO:0000313" key="4">
    <source>
        <dbReference type="Proteomes" id="UP000274922"/>
    </source>
</evidence>
<dbReference type="PANTHER" id="PTHR10856">
    <property type="entry name" value="CORONIN"/>
    <property type="match status" value="1"/>
</dbReference>
<dbReference type="SUPFAM" id="SSF101908">
    <property type="entry name" value="Putative isomerase YbhE"/>
    <property type="match status" value="1"/>
</dbReference>
<evidence type="ECO:0000313" key="3">
    <source>
        <dbReference type="EMBL" id="RKO99530.1"/>
    </source>
</evidence>
<dbReference type="Proteomes" id="UP000274922">
    <property type="component" value="Unassembled WGS sequence"/>
</dbReference>
<dbReference type="InterPro" id="IPR015943">
    <property type="entry name" value="WD40/YVTN_repeat-like_dom_sf"/>
</dbReference>
<dbReference type="InterPro" id="IPR001680">
    <property type="entry name" value="WD40_rpt"/>
</dbReference>
<dbReference type="SMART" id="SM01167">
    <property type="entry name" value="DUF1900"/>
    <property type="match status" value="1"/>
</dbReference>
<gene>
    <name evidence="3" type="ORF">CXG81DRAFT_27712</name>
</gene>
<feature type="region of interest" description="Disordered" evidence="2">
    <location>
        <begin position="888"/>
        <end position="922"/>
    </location>
</feature>
<dbReference type="OrthoDB" id="6375767at2759"/>
<keyword evidence="4" id="KW-1185">Reference proteome</keyword>
<evidence type="ECO:0000256" key="2">
    <source>
        <dbReference type="SAM" id="MobiDB-lite"/>
    </source>
</evidence>
<feature type="region of interest" description="Disordered" evidence="2">
    <location>
        <begin position="571"/>
        <end position="614"/>
    </location>
</feature>
<dbReference type="EMBL" id="ML014278">
    <property type="protein sequence ID" value="RKO99530.1"/>
    <property type="molecule type" value="Genomic_DNA"/>
</dbReference>
<feature type="compositionally biased region" description="Low complexity" evidence="2">
    <location>
        <begin position="908"/>
        <end position="919"/>
    </location>
</feature>
<dbReference type="PANTHER" id="PTHR10856:SF20">
    <property type="entry name" value="CORONIN-7"/>
    <property type="match status" value="1"/>
</dbReference>
<dbReference type="SMART" id="SM00320">
    <property type="entry name" value="WD40"/>
    <property type="match status" value="2"/>
</dbReference>
<feature type="compositionally biased region" description="Low complexity" evidence="2">
    <location>
        <begin position="64"/>
        <end position="75"/>
    </location>
</feature>
<reference evidence="4" key="1">
    <citation type="journal article" date="2018" name="Nat. Microbiol.">
        <title>Leveraging single-cell genomics to expand the fungal tree of life.</title>
        <authorList>
            <person name="Ahrendt S.R."/>
            <person name="Quandt C.A."/>
            <person name="Ciobanu D."/>
            <person name="Clum A."/>
            <person name="Salamov A."/>
            <person name="Andreopoulos B."/>
            <person name="Cheng J.F."/>
            <person name="Woyke T."/>
            <person name="Pelin A."/>
            <person name="Henrissat B."/>
            <person name="Reynolds N.K."/>
            <person name="Benny G.L."/>
            <person name="Smith M.E."/>
            <person name="James T.Y."/>
            <person name="Grigoriev I.V."/>
        </authorList>
    </citation>
    <scope>NUCLEOTIDE SEQUENCE [LARGE SCALE GENOMIC DNA]</scope>
    <source>
        <strain evidence="4">ATCC 52028</strain>
    </source>
</reference>
<dbReference type="InterPro" id="IPR029006">
    <property type="entry name" value="ADF-H/Gelsolin-like_dom_sf"/>
</dbReference>
<proteinExistence type="inferred from homology"/>
<feature type="region of interest" description="Disordered" evidence="2">
    <location>
        <begin position="64"/>
        <end position="85"/>
    </location>
</feature>
<name>A0A4P9X3E3_9FUNG</name>
<dbReference type="InterPro" id="IPR015505">
    <property type="entry name" value="Coronin"/>
</dbReference>
<accession>A0A4P9X3E3</accession>
<dbReference type="STRING" id="1555241.A0A4P9X3E3"/>
<dbReference type="SUPFAM" id="SSF55753">
    <property type="entry name" value="Actin depolymerizing proteins"/>
    <property type="match status" value="2"/>
</dbReference>
<evidence type="ECO:0000256" key="1">
    <source>
        <dbReference type="ARBA" id="ARBA00009482"/>
    </source>
</evidence>